<dbReference type="Pfam" id="PF13649">
    <property type="entry name" value="Methyltransf_25"/>
    <property type="match status" value="1"/>
</dbReference>
<dbReference type="Proteomes" id="UP001201449">
    <property type="component" value="Unassembled WGS sequence"/>
</dbReference>
<name>A0ABS9BZR5_9BACT</name>
<organism evidence="3 4">
    <name type="scientific">Mariniradius sediminis</name>
    <dbReference type="NCBI Taxonomy" id="2909237"/>
    <lineage>
        <taxon>Bacteria</taxon>
        <taxon>Pseudomonadati</taxon>
        <taxon>Bacteroidota</taxon>
        <taxon>Cytophagia</taxon>
        <taxon>Cytophagales</taxon>
        <taxon>Cyclobacteriaceae</taxon>
        <taxon>Mariniradius</taxon>
    </lineage>
</organism>
<keyword evidence="4" id="KW-1185">Reference proteome</keyword>
<dbReference type="GO" id="GO:0032259">
    <property type="term" value="P:methylation"/>
    <property type="evidence" value="ECO:0007669"/>
    <property type="project" value="UniProtKB-KW"/>
</dbReference>
<keyword evidence="3" id="KW-0489">Methyltransferase</keyword>
<evidence type="ECO:0000256" key="1">
    <source>
        <dbReference type="ARBA" id="ARBA00022679"/>
    </source>
</evidence>
<evidence type="ECO:0000313" key="3">
    <source>
        <dbReference type="EMBL" id="MCF1753136.1"/>
    </source>
</evidence>
<dbReference type="PANTHER" id="PTHR43861:SF3">
    <property type="entry name" value="PUTATIVE (AFU_ORTHOLOGUE AFUA_2G14390)-RELATED"/>
    <property type="match status" value="1"/>
</dbReference>
<dbReference type="EMBL" id="JAKEVZ010000021">
    <property type="protein sequence ID" value="MCF1753136.1"/>
    <property type="molecule type" value="Genomic_DNA"/>
</dbReference>
<dbReference type="PANTHER" id="PTHR43861">
    <property type="entry name" value="TRANS-ACONITATE 2-METHYLTRANSFERASE-RELATED"/>
    <property type="match status" value="1"/>
</dbReference>
<dbReference type="GO" id="GO:0008168">
    <property type="term" value="F:methyltransferase activity"/>
    <property type="evidence" value="ECO:0007669"/>
    <property type="project" value="UniProtKB-KW"/>
</dbReference>
<dbReference type="InterPro" id="IPR041698">
    <property type="entry name" value="Methyltransf_25"/>
</dbReference>
<keyword evidence="1" id="KW-0808">Transferase</keyword>
<evidence type="ECO:0000259" key="2">
    <source>
        <dbReference type="Pfam" id="PF13649"/>
    </source>
</evidence>
<evidence type="ECO:0000313" key="4">
    <source>
        <dbReference type="Proteomes" id="UP001201449"/>
    </source>
</evidence>
<accession>A0ABS9BZR5</accession>
<sequence>MKEFWNQRYREKEFAYGIEPNEFLKEQLAQLPPGRILFPGEGEGRNAVYAAQLGWQVNAFDWSEEAKNKAIRLAERFGVLIDYQVGEFEHIDLPASAYDAVSLVFVHFPADKRRLFHRRLLQSLKPGGTLILEGFSKEHIRWNSQNERVGGPKDPTMLFSIDELQDDFAGLGISVLEEKEVELNEGLFHVGTAAVIRLVGKKN</sequence>
<dbReference type="RefSeq" id="WP_234862951.1">
    <property type="nucleotide sequence ID" value="NZ_JAKEVZ010000021.1"/>
</dbReference>
<gene>
    <name evidence="3" type="ORF">L0U89_18900</name>
</gene>
<proteinExistence type="predicted"/>
<comment type="caution">
    <text evidence="3">The sequence shown here is derived from an EMBL/GenBank/DDBJ whole genome shotgun (WGS) entry which is preliminary data.</text>
</comment>
<dbReference type="InterPro" id="IPR029063">
    <property type="entry name" value="SAM-dependent_MTases_sf"/>
</dbReference>
<dbReference type="CDD" id="cd02440">
    <property type="entry name" value="AdoMet_MTases"/>
    <property type="match status" value="1"/>
</dbReference>
<dbReference type="Gene3D" id="3.40.50.150">
    <property type="entry name" value="Vaccinia Virus protein VP39"/>
    <property type="match status" value="1"/>
</dbReference>
<dbReference type="SUPFAM" id="SSF53335">
    <property type="entry name" value="S-adenosyl-L-methionine-dependent methyltransferases"/>
    <property type="match status" value="1"/>
</dbReference>
<reference evidence="3 4" key="1">
    <citation type="submission" date="2022-01" db="EMBL/GenBank/DDBJ databases">
        <title>Mariniradius saccharolyticus sp. nov., isolated from sediment of a river.</title>
        <authorList>
            <person name="Liu H."/>
        </authorList>
    </citation>
    <scope>NUCLEOTIDE SEQUENCE [LARGE SCALE GENOMIC DNA]</scope>
    <source>
        <strain evidence="3 4">RY-2</strain>
    </source>
</reference>
<protein>
    <submittedName>
        <fullName evidence="3">Class I SAM-dependent methyltransferase</fullName>
    </submittedName>
</protein>
<feature type="domain" description="Methyltransferase" evidence="2">
    <location>
        <begin position="40"/>
        <end position="128"/>
    </location>
</feature>